<accession>A0A7S1PGW9</accession>
<name>A0A7S1PGW9_9EUKA</name>
<evidence type="ECO:0000256" key="1">
    <source>
        <dbReference type="ARBA" id="ARBA00022801"/>
    </source>
</evidence>
<dbReference type="Gene3D" id="3.40.710.10">
    <property type="entry name" value="DD-peptidase/beta-lactamase superfamily"/>
    <property type="match status" value="1"/>
</dbReference>
<organism evidence="4">
    <name type="scientific">Percolomonas cosmopolitus</name>
    <dbReference type="NCBI Taxonomy" id="63605"/>
    <lineage>
        <taxon>Eukaryota</taxon>
        <taxon>Discoba</taxon>
        <taxon>Heterolobosea</taxon>
        <taxon>Tetramitia</taxon>
        <taxon>Eutetramitia</taxon>
        <taxon>Percolomonadidae</taxon>
        <taxon>Percolomonas</taxon>
    </lineage>
</organism>
<feature type="domain" description="Beta-lactamase-related" evidence="3">
    <location>
        <begin position="39"/>
        <end position="404"/>
    </location>
</feature>
<evidence type="ECO:0000259" key="3">
    <source>
        <dbReference type="Pfam" id="PF00144"/>
    </source>
</evidence>
<gene>
    <name evidence="4" type="ORF">PCOS0759_LOCUS4421</name>
</gene>
<dbReference type="Pfam" id="PF00144">
    <property type="entry name" value="Beta-lactamase"/>
    <property type="match status" value="1"/>
</dbReference>
<proteinExistence type="predicted"/>
<dbReference type="InterPro" id="IPR001466">
    <property type="entry name" value="Beta-lactam-related"/>
</dbReference>
<dbReference type="InterPro" id="IPR012338">
    <property type="entry name" value="Beta-lactam/transpept-like"/>
</dbReference>
<dbReference type="InterPro" id="IPR050789">
    <property type="entry name" value="Diverse_Enzym_Activities"/>
</dbReference>
<keyword evidence="1" id="KW-0378">Hydrolase</keyword>
<dbReference type="PANTHER" id="PTHR43283">
    <property type="entry name" value="BETA-LACTAMASE-RELATED"/>
    <property type="match status" value="1"/>
</dbReference>
<dbReference type="AlphaFoldDB" id="A0A7S1PGW9"/>
<reference evidence="4" key="1">
    <citation type="submission" date="2021-01" db="EMBL/GenBank/DDBJ databases">
        <authorList>
            <person name="Corre E."/>
            <person name="Pelletier E."/>
            <person name="Niang G."/>
            <person name="Scheremetjew M."/>
            <person name="Finn R."/>
            <person name="Kale V."/>
            <person name="Holt S."/>
            <person name="Cochrane G."/>
            <person name="Meng A."/>
            <person name="Brown T."/>
            <person name="Cohen L."/>
        </authorList>
    </citation>
    <scope>NUCLEOTIDE SEQUENCE</scope>
    <source>
        <strain evidence="4">WS</strain>
    </source>
</reference>
<feature type="signal peptide" evidence="2">
    <location>
        <begin position="1"/>
        <end position="25"/>
    </location>
</feature>
<feature type="chain" id="PRO_5031128372" description="Beta-lactamase-related domain-containing protein" evidence="2">
    <location>
        <begin position="26"/>
        <end position="428"/>
    </location>
</feature>
<dbReference type="EMBL" id="HBGD01005337">
    <property type="protein sequence ID" value="CAD9081181.1"/>
    <property type="molecule type" value="Transcribed_RNA"/>
</dbReference>
<evidence type="ECO:0000313" key="4">
    <source>
        <dbReference type="EMBL" id="CAD9081181.1"/>
    </source>
</evidence>
<dbReference type="GO" id="GO:0016787">
    <property type="term" value="F:hydrolase activity"/>
    <property type="evidence" value="ECO:0007669"/>
    <property type="project" value="UniProtKB-KW"/>
</dbReference>
<sequence>MHLTNLFMVSLNIILLALVVIGVAASSSSDRKTSDFRPVDQVIHDAIKDGAFPGAVILIASKDGIMYQNAYGSHTYSASAPSMRLSTLFDLASVTKVIATTTAVAQLYQKKILDLDMKVGGMFPEFNNHGKDIITLRHLLLHNSGFKPDPVPGFHTQTFGCPESAKKHPQLSFSCLSQIYDGIMNQPLMNPVGAKYVYSDLSMMTAHLMIGRATKIHNLVSESDLRKDCPTGQRGEEACYYEAYVRKYVLQSLNLKVSGFLPPHSEWSNCAPAWNETGSYRHELIQGFVSDPNSYANGGIMGHAGLFSTTGETFEVLKAWMYQAPGEDYISEATAKLFSTVANVTQSSRALGWDTNSDGYGSCGHLSPSTFLHLGYTGTQVCNDPERGIITMLFTNRVYPTAENTKIGKVRSNFNDAVLCSLEKKYCE</sequence>
<evidence type="ECO:0000256" key="2">
    <source>
        <dbReference type="SAM" id="SignalP"/>
    </source>
</evidence>
<dbReference type="PANTHER" id="PTHR43283:SF11">
    <property type="entry name" value="BETA-LACTAMASE-RELATED DOMAIN-CONTAINING PROTEIN"/>
    <property type="match status" value="1"/>
</dbReference>
<keyword evidence="2" id="KW-0732">Signal</keyword>
<dbReference type="SUPFAM" id="SSF56601">
    <property type="entry name" value="beta-lactamase/transpeptidase-like"/>
    <property type="match status" value="1"/>
</dbReference>
<protein>
    <recommendedName>
        <fullName evidence="3">Beta-lactamase-related domain-containing protein</fullName>
    </recommendedName>
</protein>